<dbReference type="EMBL" id="GBXM01023119">
    <property type="protein sequence ID" value="JAH85458.1"/>
    <property type="molecule type" value="Transcribed_RNA"/>
</dbReference>
<sequence>MFCDCEQSHGRQVLQSVFYLTGRSKYDLPLQQGLLMLLPSFLGTKGKRGGVSVTYFIPIWGTLQFCL</sequence>
<reference evidence="1" key="1">
    <citation type="submission" date="2014-11" db="EMBL/GenBank/DDBJ databases">
        <authorList>
            <person name="Amaro Gonzalez C."/>
        </authorList>
    </citation>
    <scope>NUCLEOTIDE SEQUENCE</scope>
</reference>
<name>A0A0E9W7K3_ANGAN</name>
<evidence type="ECO:0000313" key="1">
    <source>
        <dbReference type="EMBL" id="JAH85458.1"/>
    </source>
</evidence>
<proteinExistence type="predicted"/>
<reference evidence="1" key="2">
    <citation type="journal article" date="2015" name="Fish Shellfish Immunol.">
        <title>Early steps in the European eel (Anguilla anguilla)-Vibrio vulnificus interaction in the gills: Role of the RtxA13 toxin.</title>
        <authorList>
            <person name="Callol A."/>
            <person name="Pajuelo D."/>
            <person name="Ebbesson L."/>
            <person name="Teles M."/>
            <person name="MacKenzie S."/>
            <person name="Amaro C."/>
        </authorList>
    </citation>
    <scope>NUCLEOTIDE SEQUENCE</scope>
</reference>
<organism evidence="1">
    <name type="scientific">Anguilla anguilla</name>
    <name type="common">European freshwater eel</name>
    <name type="synonym">Muraena anguilla</name>
    <dbReference type="NCBI Taxonomy" id="7936"/>
    <lineage>
        <taxon>Eukaryota</taxon>
        <taxon>Metazoa</taxon>
        <taxon>Chordata</taxon>
        <taxon>Craniata</taxon>
        <taxon>Vertebrata</taxon>
        <taxon>Euteleostomi</taxon>
        <taxon>Actinopterygii</taxon>
        <taxon>Neopterygii</taxon>
        <taxon>Teleostei</taxon>
        <taxon>Anguilliformes</taxon>
        <taxon>Anguillidae</taxon>
        <taxon>Anguilla</taxon>
    </lineage>
</organism>
<dbReference type="AlphaFoldDB" id="A0A0E9W7K3"/>
<protein>
    <submittedName>
        <fullName evidence="1">Uncharacterized protein</fullName>
    </submittedName>
</protein>
<accession>A0A0E9W7K3</accession>